<gene>
    <name evidence="2" type="ORF">Ocin01_16048</name>
</gene>
<dbReference type="EMBL" id="LJIJ01001872">
    <property type="protein sequence ID" value="ODM90634.1"/>
    <property type="molecule type" value="Genomic_DNA"/>
</dbReference>
<evidence type="ECO:0000313" key="2">
    <source>
        <dbReference type="EMBL" id="ODM90634.1"/>
    </source>
</evidence>
<dbReference type="Proteomes" id="UP000094527">
    <property type="component" value="Unassembled WGS sequence"/>
</dbReference>
<dbReference type="AlphaFoldDB" id="A0A1D2MCM3"/>
<proteinExistence type="predicted"/>
<name>A0A1D2MCM3_ORCCI</name>
<keyword evidence="3" id="KW-1185">Reference proteome</keyword>
<feature type="region of interest" description="Disordered" evidence="1">
    <location>
        <begin position="86"/>
        <end position="106"/>
    </location>
</feature>
<protein>
    <submittedName>
        <fullName evidence="2">Uncharacterized protein</fullName>
    </submittedName>
</protein>
<feature type="region of interest" description="Disordered" evidence="1">
    <location>
        <begin position="45"/>
        <end position="66"/>
    </location>
</feature>
<reference evidence="2 3" key="1">
    <citation type="journal article" date="2016" name="Genome Biol. Evol.">
        <title>Gene Family Evolution Reflects Adaptation to Soil Environmental Stressors in the Genome of the Collembolan Orchesella cincta.</title>
        <authorList>
            <person name="Faddeeva-Vakhrusheva A."/>
            <person name="Derks M.F."/>
            <person name="Anvar S.Y."/>
            <person name="Agamennone V."/>
            <person name="Suring W."/>
            <person name="Smit S."/>
            <person name="van Straalen N.M."/>
            <person name="Roelofs D."/>
        </authorList>
    </citation>
    <scope>NUCLEOTIDE SEQUENCE [LARGE SCALE GENOMIC DNA]</scope>
    <source>
        <tissue evidence="2">Mixed pool</tissue>
    </source>
</reference>
<organism evidence="2 3">
    <name type="scientific">Orchesella cincta</name>
    <name type="common">Springtail</name>
    <name type="synonym">Podura cincta</name>
    <dbReference type="NCBI Taxonomy" id="48709"/>
    <lineage>
        <taxon>Eukaryota</taxon>
        <taxon>Metazoa</taxon>
        <taxon>Ecdysozoa</taxon>
        <taxon>Arthropoda</taxon>
        <taxon>Hexapoda</taxon>
        <taxon>Collembola</taxon>
        <taxon>Entomobryomorpha</taxon>
        <taxon>Entomobryoidea</taxon>
        <taxon>Orchesellidae</taxon>
        <taxon>Orchesellinae</taxon>
        <taxon>Orchesella</taxon>
    </lineage>
</organism>
<comment type="caution">
    <text evidence="2">The sequence shown here is derived from an EMBL/GenBank/DDBJ whole genome shotgun (WGS) entry which is preliminary data.</text>
</comment>
<evidence type="ECO:0000256" key="1">
    <source>
        <dbReference type="SAM" id="MobiDB-lite"/>
    </source>
</evidence>
<sequence length="225" mass="25202">MLPYQVATSGVPYGYTLVPQQVLGPGQRLVPVPGGRNVYSLVDMDDEGRLRSPTSPSSFPSRLSSTRPARATNFWRTYDYDTRSLTPRYLAPPPDRSTIRPITPTLDEEPDQFLQSLRPSGRRGGSRLVTASYSGGAERVYTPTSLTAHRVQSLYKELDEPLYAPELKNFDYTACLRRDRAADQEKVRGVYFGALFCRSLHPDFLTRGKSDHPSSLRDLAMTPTL</sequence>
<evidence type="ECO:0000313" key="3">
    <source>
        <dbReference type="Proteomes" id="UP000094527"/>
    </source>
</evidence>
<accession>A0A1D2MCM3</accession>
<dbReference type="OrthoDB" id="10660008at2759"/>
<feature type="compositionally biased region" description="Low complexity" evidence="1">
    <location>
        <begin position="51"/>
        <end position="66"/>
    </location>
</feature>